<protein>
    <submittedName>
        <fullName evidence="2">Uncharacterized protein</fullName>
    </submittedName>
</protein>
<dbReference type="AlphaFoldDB" id="A0A8J7YKH1"/>
<gene>
    <name evidence="2" type="ORF">EGD98_07275</name>
</gene>
<dbReference type="Proteomes" id="UP000783863">
    <property type="component" value="Unassembled WGS sequence"/>
</dbReference>
<feature type="transmembrane region" description="Helical" evidence="1">
    <location>
        <begin position="45"/>
        <end position="66"/>
    </location>
</feature>
<keyword evidence="1" id="KW-0472">Membrane</keyword>
<keyword evidence="1" id="KW-0812">Transmembrane</keyword>
<organism evidence="2 3">
    <name type="scientific">Haloarcula salinisoli</name>
    <dbReference type="NCBI Taxonomy" id="2487746"/>
    <lineage>
        <taxon>Archaea</taxon>
        <taxon>Methanobacteriati</taxon>
        <taxon>Methanobacteriota</taxon>
        <taxon>Stenosarchaea group</taxon>
        <taxon>Halobacteria</taxon>
        <taxon>Halobacteriales</taxon>
        <taxon>Haloarculaceae</taxon>
        <taxon>Haloarcula</taxon>
    </lineage>
</organism>
<name>A0A8J7YKH1_9EURY</name>
<keyword evidence="3" id="KW-1185">Reference proteome</keyword>
<reference evidence="2" key="1">
    <citation type="submission" date="2021-06" db="EMBL/GenBank/DDBJ databases">
        <title>Halomicroarcula sp. F24A a new haloarchaeum isolated from saline soil.</title>
        <authorList>
            <person name="Duran-Viseras A."/>
            <person name="Sanchez-Porro C."/>
            <person name="Ventosa A."/>
        </authorList>
    </citation>
    <scope>NUCLEOTIDE SEQUENCE</scope>
    <source>
        <strain evidence="2">F24A</strain>
    </source>
</reference>
<comment type="caution">
    <text evidence="2">The sequence shown here is derived from an EMBL/GenBank/DDBJ whole genome shotgun (WGS) entry which is preliminary data.</text>
</comment>
<sequence length="67" mass="6537">MGVGLGALFGIVALLGAGVTAVSSYNYAIRDAQGLDTAGLLTNSGLAFGVAIVAASLALVAIHVYAE</sequence>
<accession>A0A8J7YKH1</accession>
<evidence type="ECO:0000313" key="3">
    <source>
        <dbReference type="Proteomes" id="UP000783863"/>
    </source>
</evidence>
<proteinExistence type="predicted"/>
<evidence type="ECO:0000256" key="1">
    <source>
        <dbReference type="SAM" id="Phobius"/>
    </source>
</evidence>
<evidence type="ECO:0000313" key="2">
    <source>
        <dbReference type="EMBL" id="MBX0303471.1"/>
    </source>
</evidence>
<keyword evidence="1" id="KW-1133">Transmembrane helix</keyword>
<dbReference type="EMBL" id="RKLQ01000001">
    <property type="protein sequence ID" value="MBX0303471.1"/>
    <property type="molecule type" value="Genomic_DNA"/>
</dbReference>